<keyword evidence="6 7" id="KW-0472">Membrane</keyword>
<gene>
    <name evidence="12" type="ORF">M0L44_21855</name>
</gene>
<dbReference type="InterPro" id="IPR058624">
    <property type="entry name" value="MdtA-like_HH"/>
</dbReference>
<evidence type="ECO:0000313" key="13">
    <source>
        <dbReference type="Proteomes" id="UP001204851"/>
    </source>
</evidence>
<keyword evidence="7" id="KW-0812">Transmembrane</keyword>
<dbReference type="InterPro" id="IPR058625">
    <property type="entry name" value="MdtA-like_BSH"/>
</dbReference>
<evidence type="ECO:0000256" key="3">
    <source>
        <dbReference type="ARBA" id="ARBA00022448"/>
    </source>
</evidence>
<evidence type="ECO:0000259" key="8">
    <source>
        <dbReference type="Pfam" id="PF25876"/>
    </source>
</evidence>
<dbReference type="Pfam" id="PF25967">
    <property type="entry name" value="RND-MFP_C"/>
    <property type="match status" value="1"/>
</dbReference>
<dbReference type="Pfam" id="PF25917">
    <property type="entry name" value="BSH_RND"/>
    <property type="match status" value="1"/>
</dbReference>
<evidence type="ECO:0000256" key="1">
    <source>
        <dbReference type="ARBA" id="ARBA00004236"/>
    </source>
</evidence>
<feature type="transmembrane region" description="Helical" evidence="7">
    <location>
        <begin position="7"/>
        <end position="23"/>
    </location>
</feature>
<dbReference type="Pfam" id="PF25876">
    <property type="entry name" value="HH_MFP_RND"/>
    <property type="match status" value="1"/>
</dbReference>
<sequence length="392" mass="40506">MNARARMGWTVVVAVVAAGGWWWQGRGGSGDGAAGGKAGAAAHSQAVTLVNVRQQDMPVQAEAAGTVVPLNTVEVRPQVSTTVRSVAIQEGQFVHQGDLLFTLDDRSDQANLEKARATLLRDQATAADLERQWRRNQELLAQNFVSQGALDSVQAQRDAQVALVASDKAAVRAAEVGLGYNTVRAPLSGRAGAIAVHPGSLVSPTGDPLVTISQIDPIGVSFTLPEAQLPTLLGDGAQQRTPLAVTVLRKAADGGEAAPMTGQLSFLDNTVDSTSGTIKLKARLANPAQALWPGQYVTVRLTLRTLKDAAVLPQAALIIKGDDREVYVVGADQKASLRPVKVLNSDGAWAAVSGVKPGEQVVMEGKENLRPGGSVHVAPAASGAAGASGAGA</sequence>
<keyword evidence="5" id="KW-0997">Cell inner membrane</keyword>
<dbReference type="Gene3D" id="2.40.50.100">
    <property type="match status" value="1"/>
</dbReference>
<dbReference type="SUPFAM" id="SSF111369">
    <property type="entry name" value="HlyD-like secretion proteins"/>
    <property type="match status" value="1"/>
</dbReference>
<keyword evidence="3" id="KW-0813">Transport</keyword>
<dbReference type="InterPro" id="IPR006143">
    <property type="entry name" value="RND_pump_MFP"/>
</dbReference>
<protein>
    <submittedName>
        <fullName evidence="12">Efflux RND transporter periplasmic adaptor subunit</fullName>
    </submittedName>
</protein>
<evidence type="ECO:0000313" key="12">
    <source>
        <dbReference type="EMBL" id="MCO5979354.1"/>
    </source>
</evidence>
<evidence type="ECO:0000256" key="5">
    <source>
        <dbReference type="ARBA" id="ARBA00022519"/>
    </source>
</evidence>
<feature type="domain" description="Multidrug resistance protein MdtA-like barrel-sandwich hybrid" evidence="9">
    <location>
        <begin position="71"/>
        <end position="204"/>
    </location>
</feature>
<dbReference type="Proteomes" id="UP001204851">
    <property type="component" value="Unassembled WGS sequence"/>
</dbReference>
<name>A0ABT1BTX1_9BURK</name>
<organism evidence="12 13">
    <name type="scientific">Ideonella oryzae</name>
    <dbReference type="NCBI Taxonomy" id="2937441"/>
    <lineage>
        <taxon>Bacteria</taxon>
        <taxon>Pseudomonadati</taxon>
        <taxon>Pseudomonadota</taxon>
        <taxon>Betaproteobacteria</taxon>
        <taxon>Burkholderiales</taxon>
        <taxon>Sphaerotilaceae</taxon>
        <taxon>Ideonella</taxon>
    </lineage>
</organism>
<comment type="caution">
    <text evidence="12">The sequence shown here is derived from an EMBL/GenBank/DDBJ whole genome shotgun (WGS) entry which is preliminary data.</text>
</comment>
<dbReference type="Pfam" id="PF25944">
    <property type="entry name" value="Beta-barrel_RND"/>
    <property type="match status" value="1"/>
</dbReference>
<evidence type="ECO:0000256" key="6">
    <source>
        <dbReference type="ARBA" id="ARBA00023136"/>
    </source>
</evidence>
<dbReference type="InterPro" id="IPR058626">
    <property type="entry name" value="MdtA-like_b-barrel"/>
</dbReference>
<reference evidence="12 13" key="1">
    <citation type="submission" date="2022-06" db="EMBL/GenBank/DDBJ databases">
        <title>Ideonella sp. NS12-5 Genome sequencing and assembly.</title>
        <authorList>
            <person name="Jung Y."/>
        </authorList>
    </citation>
    <scope>NUCLEOTIDE SEQUENCE [LARGE SCALE GENOMIC DNA]</scope>
    <source>
        <strain evidence="12 13">NS12-5</strain>
    </source>
</reference>
<keyword evidence="13" id="KW-1185">Reference proteome</keyword>
<dbReference type="PANTHER" id="PTHR30469">
    <property type="entry name" value="MULTIDRUG RESISTANCE PROTEIN MDTA"/>
    <property type="match status" value="1"/>
</dbReference>
<dbReference type="PANTHER" id="PTHR30469:SF36">
    <property type="entry name" value="BLL3903 PROTEIN"/>
    <property type="match status" value="1"/>
</dbReference>
<proteinExistence type="inferred from homology"/>
<evidence type="ECO:0000256" key="2">
    <source>
        <dbReference type="ARBA" id="ARBA00009477"/>
    </source>
</evidence>
<dbReference type="InterPro" id="IPR058627">
    <property type="entry name" value="MdtA-like_C"/>
</dbReference>
<dbReference type="Gene3D" id="2.40.30.170">
    <property type="match status" value="1"/>
</dbReference>
<feature type="domain" description="Multidrug resistance protein MdtA-like C-terminal permuted SH3" evidence="11">
    <location>
        <begin position="308"/>
        <end position="365"/>
    </location>
</feature>
<dbReference type="RefSeq" id="WP_252772297.1">
    <property type="nucleotide sequence ID" value="NZ_JAMXMC010000023.1"/>
</dbReference>
<accession>A0ABT1BTX1</accession>
<comment type="similarity">
    <text evidence="2">Belongs to the membrane fusion protein (MFP) (TC 8.A.1) family.</text>
</comment>
<feature type="domain" description="Multidrug resistance protein MdtA-like beta-barrel" evidence="10">
    <location>
        <begin position="217"/>
        <end position="303"/>
    </location>
</feature>
<keyword evidence="4" id="KW-1003">Cell membrane</keyword>
<evidence type="ECO:0000259" key="11">
    <source>
        <dbReference type="Pfam" id="PF25967"/>
    </source>
</evidence>
<evidence type="ECO:0000256" key="4">
    <source>
        <dbReference type="ARBA" id="ARBA00022475"/>
    </source>
</evidence>
<dbReference type="EMBL" id="JAMXMC010000023">
    <property type="protein sequence ID" value="MCO5979354.1"/>
    <property type="molecule type" value="Genomic_DNA"/>
</dbReference>
<feature type="domain" description="Multidrug resistance protein MdtA-like alpha-helical hairpin" evidence="8">
    <location>
        <begin position="112"/>
        <end position="180"/>
    </location>
</feature>
<evidence type="ECO:0000256" key="7">
    <source>
        <dbReference type="SAM" id="Phobius"/>
    </source>
</evidence>
<evidence type="ECO:0000259" key="10">
    <source>
        <dbReference type="Pfam" id="PF25944"/>
    </source>
</evidence>
<evidence type="ECO:0000259" key="9">
    <source>
        <dbReference type="Pfam" id="PF25917"/>
    </source>
</evidence>
<dbReference type="NCBIfam" id="TIGR01730">
    <property type="entry name" value="RND_mfp"/>
    <property type="match status" value="1"/>
</dbReference>
<dbReference type="Gene3D" id="2.40.420.20">
    <property type="match status" value="1"/>
</dbReference>
<dbReference type="Gene3D" id="1.10.287.470">
    <property type="entry name" value="Helix hairpin bin"/>
    <property type="match status" value="1"/>
</dbReference>
<comment type="subcellular location">
    <subcellularLocation>
        <location evidence="1">Cell membrane</location>
    </subcellularLocation>
</comment>
<keyword evidence="7" id="KW-1133">Transmembrane helix</keyword>